<dbReference type="WBParaSite" id="Gr19_v10_g667.t1">
    <property type="protein sequence ID" value="Gr19_v10_g667.t1"/>
    <property type="gene ID" value="Gr19_v10_g667"/>
</dbReference>
<feature type="coiled-coil region" evidence="1">
    <location>
        <begin position="136"/>
        <end position="215"/>
    </location>
</feature>
<evidence type="ECO:0000256" key="2">
    <source>
        <dbReference type="SAM" id="MobiDB-lite"/>
    </source>
</evidence>
<evidence type="ECO:0000313" key="5">
    <source>
        <dbReference type="WBParaSite" id="Gr19_v10_g667.t1"/>
    </source>
</evidence>
<reference evidence="5" key="1">
    <citation type="submission" date="2022-11" db="UniProtKB">
        <authorList>
            <consortium name="WormBaseParasite"/>
        </authorList>
    </citation>
    <scope>IDENTIFICATION</scope>
</reference>
<keyword evidence="1" id="KW-0175">Coiled coil</keyword>
<proteinExistence type="predicted"/>
<evidence type="ECO:0000256" key="3">
    <source>
        <dbReference type="SAM" id="SignalP"/>
    </source>
</evidence>
<feature type="signal peptide" evidence="3">
    <location>
        <begin position="1"/>
        <end position="25"/>
    </location>
</feature>
<name>A0A914I1N5_GLORO</name>
<keyword evidence="3" id="KW-0732">Signal</keyword>
<feature type="coiled-coil region" evidence="1">
    <location>
        <begin position="491"/>
        <end position="518"/>
    </location>
</feature>
<feature type="chain" id="PRO_5037241130" evidence="3">
    <location>
        <begin position="26"/>
        <end position="547"/>
    </location>
</feature>
<accession>A0A914I1N5</accession>
<evidence type="ECO:0000313" key="4">
    <source>
        <dbReference type="Proteomes" id="UP000887572"/>
    </source>
</evidence>
<evidence type="ECO:0000256" key="1">
    <source>
        <dbReference type="SAM" id="Coils"/>
    </source>
</evidence>
<organism evidence="4 5">
    <name type="scientific">Globodera rostochiensis</name>
    <name type="common">Golden nematode worm</name>
    <name type="synonym">Heterodera rostochiensis</name>
    <dbReference type="NCBI Taxonomy" id="31243"/>
    <lineage>
        <taxon>Eukaryota</taxon>
        <taxon>Metazoa</taxon>
        <taxon>Ecdysozoa</taxon>
        <taxon>Nematoda</taxon>
        <taxon>Chromadorea</taxon>
        <taxon>Rhabditida</taxon>
        <taxon>Tylenchina</taxon>
        <taxon>Tylenchomorpha</taxon>
        <taxon>Tylenchoidea</taxon>
        <taxon>Heteroderidae</taxon>
        <taxon>Heteroderinae</taxon>
        <taxon>Globodera</taxon>
    </lineage>
</organism>
<sequence length="547" mass="63290">MYTFQTFFKLICALLFIKTVLIADAVKVGKVGSPKRPGRGGTKRNLEKMGNQISDHLKSYKSAQDNILKAKNAWLIEYNDKINKQKEEITKALDVIKEAMKYENRERAKQMDLVMDEINKKWVEVATNSTAETEKRNSATEVQKKAEATLNEAKAALAKADAAFKEADAALKEAEERCRLANDALQYEKILEQHVEDQFEKIRIAQAQIETNEQELMQKMGLQPALESHIKSATEHITKLYETKRKHLLFQEIEELMSDSNLSKFKKDVDAVTFRPLVDVWDKIRYIGIKHFGLDEAQILLESKNCQNSAAFKKFINALAKLRKWRHENDEQQLAEHAGKPNGLLMYVVGARCLYDEIYERIVPKERQELLNMLQREMHAAGGKSNYDIVGQKLDERVKKQVDELIKEHNIHEHWLMDESLPQPVLKLEQGESSGMANAEPNLEEISQTLIIEQQQQQNNESKQFNSRQAIPNQLERRNTLGKMLEIPFDQEDKVKQLPQLEQDKKSIEKEVIKEIEQQPQLNLNDKENSKREMIKDSKQRSIKSRV</sequence>
<keyword evidence="4" id="KW-1185">Reference proteome</keyword>
<dbReference type="AlphaFoldDB" id="A0A914I1N5"/>
<protein>
    <submittedName>
        <fullName evidence="5">Uncharacterized protein</fullName>
    </submittedName>
</protein>
<feature type="region of interest" description="Disordered" evidence="2">
    <location>
        <begin position="519"/>
        <end position="547"/>
    </location>
</feature>
<feature type="compositionally biased region" description="Basic and acidic residues" evidence="2">
    <location>
        <begin position="525"/>
        <end position="540"/>
    </location>
</feature>
<dbReference type="Proteomes" id="UP000887572">
    <property type="component" value="Unplaced"/>
</dbReference>